<organism evidence="4 5">
    <name type="scientific">Candidatus Nomurabacteria bacterium RIFCSPLOWO2_12_FULL_46_14</name>
    <dbReference type="NCBI Taxonomy" id="1801797"/>
    <lineage>
        <taxon>Bacteria</taxon>
        <taxon>Candidatus Nomuraibacteriota</taxon>
    </lineage>
</organism>
<keyword evidence="2" id="KW-0472">Membrane</keyword>
<dbReference type="Gene3D" id="2.60.40.10">
    <property type="entry name" value="Immunoglobulins"/>
    <property type="match status" value="2"/>
</dbReference>
<protein>
    <recommendedName>
        <fullName evidence="3">Fibronectin type-III domain-containing protein</fullName>
    </recommendedName>
</protein>
<dbReference type="CDD" id="cd00063">
    <property type="entry name" value="FN3"/>
    <property type="match status" value="1"/>
</dbReference>
<evidence type="ECO:0000256" key="2">
    <source>
        <dbReference type="SAM" id="Phobius"/>
    </source>
</evidence>
<dbReference type="InterPro" id="IPR036116">
    <property type="entry name" value="FN3_sf"/>
</dbReference>
<name>A0A1F6Y821_9BACT</name>
<keyword evidence="2" id="KW-1133">Transmembrane helix</keyword>
<dbReference type="InterPro" id="IPR013783">
    <property type="entry name" value="Ig-like_fold"/>
</dbReference>
<feature type="transmembrane region" description="Helical" evidence="2">
    <location>
        <begin position="6"/>
        <end position="24"/>
    </location>
</feature>
<sequence length="369" mass="39201">MTGTKAIIIALGAILVIGGIYYWTANRAPETEMPPANTTTPTTPPNPSPEARESGAPIVSTKGETFVSRSTAILNGEVNPNGGQTSYWYEYGSANSLGTVSLRQLIGGGYLTYAAPRQISGLQANTTYYYRIGAENQYGKVYGEILSFQTSNTPPLTYLPPTAETTAASNIEQRSATLSGRTNPNGATTYYWFEYGPTTALGQATSAGAAGSGSNTITVTAPVTGLNPNTIYYYRFNAQNGYGTANGNILSFITDPVNPPPPSEGEAPDSTTLEARNVGRTTATLRGEVNPNGSSTTYYFEYGKSTIFGLFILDKRTEDKSAGSGTRLSSASATLSGLDPDSTYYYRIVAVNQYGTDWGAILNFTTNKP</sequence>
<gene>
    <name evidence="4" type="ORF">A3G06_01295</name>
</gene>
<evidence type="ECO:0000256" key="1">
    <source>
        <dbReference type="SAM" id="MobiDB-lite"/>
    </source>
</evidence>
<accession>A0A1F6Y821</accession>
<dbReference type="EMBL" id="MFVV01000043">
    <property type="protein sequence ID" value="OGJ02521.1"/>
    <property type="molecule type" value="Genomic_DNA"/>
</dbReference>
<proteinExistence type="predicted"/>
<comment type="caution">
    <text evidence="4">The sequence shown here is derived from an EMBL/GenBank/DDBJ whole genome shotgun (WGS) entry which is preliminary data.</text>
</comment>
<evidence type="ECO:0000313" key="5">
    <source>
        <dbReference type="Proteomes" id="UP000176192"/>
    </source>
</evidence>
<feature type="compositionally biased region" description="Low complexity" evidence="1">
    <location>
        <begin position="31"/>
        <end position="41"/>
    </location>
</feature>
<dbReference type="SMART" id="SM00060">
    <property type="entry name" value="FN3"/>
    <property type="match status" value="3"/>
</dbReference>
<dbReference type="SUPFAM" id="SSF49265">
    <property type="entry name" value="Fibronectin type III"/>
    <property type="match status" value="2"/>
</dbReference>
<dbReference type="PROSITE" id="PS50853">
    <property type="entry name" value="FN3"/>
    <property type="match status" value="2"/>
</dbReference>
<feature type="region of interest" description="Disordered" evidence="1">
    <location>
        <begin position="31"/>
        <end position="56"/>
    </location>
</feature>
<dbReference type="AlphaFoldDB" id="A0A1F6Y821"/>
<reference evidence="4 5" key="1">
    <citation type="journal article" date="2016" name="Nat. Commun.">
        <title>Thousands of microbial genomes shed light on interconnected biogeochemical processes in an aquifer system.</title>
        <authorList>
            <person name="Anantharaman K."/>
            <person name="Brown C.T."/>
            <person name="Hug L.A."/>
            <person name="Sharon I."/>
            <person name="Castelle C.J."/>
            <person name="Probst A.J."/>
            <person name="Thomas B.C."/>
            <person name="Singh A."/>
            <person name="Wilkins M.J."/>
            <person name="Karaoz U."/>
            <person name="Brodie E.L."/>
            <person name="Williams K.H."/>
            <person name="Hubbard S.S."/>
            <person name="Banfield J.F."/>
        </authorList>
    </citation>
    <scope>NUCLEOTIDE SEQUENCE [LARGE SCALE GENOMIC DNA]</scope>
</reference>
<dbReference type="STRING" id="1801797.A3G06_01295"/>
<dbReference type="InterPro" id="IPR003961">
    <property type="entry name" value="FN3_dom"/>
</dbReference>
<feature type="domain" description="Fibronectin type-III" evidence="3">
    <location>
        <begin position="160"/>
        <end position="262"/>
    </location>
</feature>
<dbReference type="Proteomes" id="UP000176192">
    <property type="component" value="Unassembled WGS sequence"/>
</dbReference>
<feature type="domain" description="Fibronectin type-III" evidence="3">
    <location>
        <begin position="267"/>
        <end position="369"/>
    </location>
</feature>
<evidence type="ECO:0000313" key="4">
    <source>
        <dbReference type="EMBL" id="OGJ02521.1"/>
    </source>
</evidence>
<keyword evidence="2" id="KW-0812">Transmembrane</keyword>
<evidence type="ECO:0000259" key="3">
    <source>
        <dbReference type="PROSITE" id="PS50853"/>
    </source>
</evidence>